<dbReference type="Proteomes" id="UP000199446">
    <property type="component" value="Unassembled WGS sequence"/>
</dbReference>
<dbReference type="PROSITE" id="PS51892">
    <property type="entry name" value="SUBTILASE"/>
    <property type="match status" value="1"/>
</dbReference>
<evidence type="ECO:0000256" key="5">
    <source>
        <dbReference type="PROSITE-ProRule" id="PRU01240"/>
    </source>
</evidence>
<dbReference type="PANTHER" id="PTHR43806">
    <property type="entry name" value="PEPTIDASE S8"/>
    <property type="match status" value="1"/>
</dbReference>
<dbReference type="PRINTS" id="PR00723">
    <property type="entry name" value="SUBTILISIN"/>
</dbReference>
<comment type="similarity">
    <text evidence="1 5 6">Belongs to the peptidase S8 family.</text>
</comment>
<accession>A0A1G7E3L8</accession>
<dbReference type="InterPro" id="IPR015500">
    <property type="entry name" value="Peptidase_S8_subtilisin-rel"/>
</dbReference>
<dbReference type="PROSITE" id="PS00138">
    <property type="entry name" value="SUBTILASE_SER"/>
    <property type="match status" value="1"/>
</dbReference>
<evidence type="ECO:0000256" key="6">
    <source>
        <dbReference type="RuleBase" id="RU003355"/>
    </source>
</evidence>
<feature type="active site" description="Charge relay system" evidence="5">
    <location>
        <position position="373"/>
    </location>
</feature>
<dbReference type="STRING" id="482827.SAMN04488243_10472"/>
<feature type="chain" id="PRO_5011551678" evidence="7">
    <location>
        <begin position="20"/>
        <end position="442"/>
    </location>
</feature>
<keyword evidence="2 5" id="KW-0645">Protease</keyword>
<dbReference type="EMBL" id="FNBC01000004">
    <property type="protein sequence ID" value="SDE58056.1"/>
    <property type="molecule type" value="Genomic_DNA"/>
</dbReference>
<feature type="active site" description="Charge relay system" evidence="5">
    <location>
        <position position="206"/>
    </location>
</feature>
<feature type="active site" description="Charge relay system" evidence="5">
    <location>
        <position position="170"/>
    </location>
</feature>
<dbReference type="PROSITE" id="PS00137">
    <property type="entry name" value="SUBTILASE_HIS"/>
    <property type="match status" value="1"/>
</dbReference>
<dbReference type="AlphaFoldDB" id="A0A1G7E3L8"/>
<dbReference type="InterPro" id="IPR023827">
    <property type="entry name" value="Peptidase_S8_Asp-AS"/>
</dbReference>
<name>A0A1G7E3L8_9DEIN</name>
<dbReference type="InterPro" id="IPR050131">
    <property type="entry name" value="Peptidase_S8_subtilisin-like"/>
</dbReference>
<organism evidence="9 10">
    <name type="scientific">Thermus arciformis</name>
    <dbReference type="NCBI Taxonomy" id="482827"/>
    <lineage>
        <taxon>Bacteria</taxon>
        <taxon>Thermotogati</taxon>
        <taxon>Deinococcota</taxon>
        <taxon>Deinococci</taxon>
        <taxon>Thermales</taxon>
        <taxon>Thermaceae</taxon>
        <taxon>Thermus</taxon>
    </lineage>
</organism>
<dbReference type="InterPro" id="IPR036852">
    <property type="entry name" value="Peptidase_S8/S53_dom_sf"/>
</dbReference>
<keyword evidence="10" id="KW-1185">Reference proteome</keyword>
<dbReference type="PROSITE" id="PS51257">
    <property type="entry name" value="PROKAR_LIPOPROTEIN"/>
    <property type="match status" value="1"/>
</dbReference>
<dbReference type="RefSeq" id="WP_093005609.1">
    <property type="nucleotide sequence ID" value="NZ_FNBC01000004.1"/>
</dbReference>
<keyword evidence="7" id="KW-0732">Signal</keyword>
<dbReference type="Gene3D" id="3.40.50.200">
    <property type="entry name" value="Peptidase S8/S53 domain"/>
    <property type="match status" value="1"/>
</dbReference>
<dbReference type="GO" id="GO:0006508">
    <property type="term" value="P:proteolysis"/>
    <property type="evidence" value="ECO:0007669"/>
    <property type="project" value="UniProtKB-KW"/>
</dbReference>
<dbReference type="GO" id="GO:0004252">
    <property type="term" value="F:serine-type endopeptidase activity"/>
    <property type="evidence" value="ECO:0007669"/>
    <property type="project" value="UniProtKB-UniRule"/>
</dbReference>
<evidence type="ECO:0000256" key="3">
    <source>
        <dbReference type="ARBA" id="ARBA00022801"/>
    </source>
</evidence>
<reference evidence="10" key="1">
    <citation type="submission" date="2016-10" db="EMBL/GenBank/DDBJ databases">
        <authorList>
            <person name="Varghese N."/>
            <person name="Submissions S."/>
        </authorList>
    </citation>
    <scope>NUCLEOTIDE SEQUENCE [LARGE SCALE GENOMIC DNA]</scope>
    <source>
        <strain evidence="10">CGMCC 1.6992</strain>
    </source>
</reference>
<dbReference type="InterPro" id="IPR000209">
    <property type="entry name" value="Peptidase_S8/S53_dom"/>
</dbReference>
<feature type="signal peptide" evidence="7">
    <location>
        <begin position="1"/>
        <end position="19"/>
    </location>
</feature>
<evidence type="ECO:0000256" key="2">
    <source>
        <dbReference type="ARBA" id="ARBA00022670"/>
    </source>
</evidence>
<evidence type="ECO:0000256" key="1">
    <source>
        <dbReference type="ARBA" id="ARBA00011073"/>
    </source>
</evidence>
<evidence type="ECO:0000256" key="7">
    <source>
        <dbReference type="SAM" id="SignalP"/>
    </source>
</evidence>
<dbReference type="InterPro" id="IPR022398">
    <property type="entry name" value="Peptidase_S8_His-AS"/>
</dbReference>
<evidence type="ECO:0000313" key="9">
    <source>
        <dbReference type="EMBL" id="SDE58056.1"/>
    </source>
</evidence>
<sequence length="442" mass="47004">MKRAFFGALLLSTALLLTACPQTPPPPVNPAECPVGPQAAPQAWEPLRLQGMGRFKGAYVPGEVLALPAPGLSLQSLRSQVEGVAALEELPFGLVRLKVPEGQEEAKAQALLGAGMRYVQPNYIYRPLVMPNDPDYLTSQRPYLNGLVGLEAAWERSTGRGCPPVVAVLDTGVDKNHPDLKGSLWLPDDILDVADNDRDPTDRDGHGTAVAGVLAAQTNNGLGIAGVTWGGYLLPIKVFSDQGTSAELLKGVDQASALGARVINLSLCYITWENGKEVCASSENGYDDYGLTRAIRQARSKGIVFVGASGNYNQSVVGYPASLPEVIAVGAVKVDGSRASFSNTGQTLDLVAPGDPVRTTDLGEGYREWRGTSFSSPIVAGVVALYMSKYASERKAWPSPDQVYQCLTNTAEDLGPSGWDAEYGFGLVRADRVMTDTTSCFP</sequence>
<protein>
    <submittedName>
        <fullName evidence="9">Subtilase family protein</fullName>
    </submittedName>
</protein>
<dbReference type="PROSITE" id="PS00136">
    <property type="entry name" value="SUBTILASE_ASP"/>
    <property type="match status" value="1"/>
</dbReference>
<dbReference type="InterPro" id="IPR023828">
    <property type="entry name" value="Peptidase_S8_Ser-AS"/>
</dbReference>
<dbReference type="PANTHER" id="PTHR43806:SF11">
    <property type="entry name" value="CEREVISIN-RELATED"/>
    <property type="match status" value="1"/>
</dbReference>
<dbReference type="OrthoDB" id="9798386at2"/>
<evidence type="ECO:0000256" key="4">
    <source>
        <dbReference type="ARBA" id="ARBA00022825"/>
    </source>
</evidence>
<feature type="domain" description="Peptidase S8/S53" evidence="8">
    <location>
        <begin position="164"/>
        <end position="426"/>
    </location>
</feature>
<gene>
    <name evidence="9" type="ORF">SAMN04488243_10472</name>
</gene>
<dbReference type="SUPFAM" id="SSF52743">
    <property type="entry name" value="Subtilisin-like"/>
    <property type="match status" value="1"/>
</dbReference>
<keyword evidence="4 5" id="KW-0720">Serine protease</keyword>
<dbReference type="Pfam" id="PF00082">
    <property type="entry name" value="Peptidase_S8"/>
    <property type="match status" value="1"/>
</dbReference>
<evidence type="ECO:0000313" key="10">
    <source>
        <dbReference type="Proteomes" id="UP000199446"/>
    </source>
</evidence>
<keyword evidence="3 5" id="KW-0378">Hydrolase</keyword>
<proteinExistence type="inferred from homology"/>
<evidence type="ECO:0000259" key="8">
    <source>
        <dbReference type="Pfam" id="PF00082"/>
    </source>
</evidence>